<dbReference type="GO" id="GO:0005829">
    <property type="term" value="C:cytosol"/>
    <property type="evidence" value="ECO:0007669"/>
    <property type="project" value="TreeGrafter"/>
</dbReference>
<dbReference type="GO" id="GO:0003921">
    <property type="term" value="F:GMP synthase activity"/>
    <property type="evidence" value="ECO:0007669"/>
    <property type="project" value="InterPro"/>
</dbReference>
<feature type="binding site" evidence="10">
    <location>
        <begin position="221"/>
        <end position="227"/>
    </location>
    <ligand>
        <name>ATP</name>
        <dbReference type="ChEBI" id="CHEBI:30616"/>
    </ligand>
</feature>
<dbReference type="FunFam" id="3.40.50.880:FF:000001">
    <property type="entry name" value="GMP synthase [glutamine-hydrolyzing]"/>
    <property type="match status" value="1"/>
</dbReference>
<reference evidence="12 13" key="1">
    <citation type="submission" date="2019-10" db="EMBL/GenBank/DDBJ databases">
        <authorList>
            <person name="Blom J."/>
        </authorList>
    </citation>
    <scope>NUCLEOTIDE SEQUENCE [LARGE SCALE GENOMIC DNA]</scope>
    <source>
        <strain evidence="12 13">ES3154-GLU</strain>
    </source>
</reference>
<feature type="domain" description="GMPS ATP-PPase" evidence="11">
    <location>
        <begin position="194"/>
        <end position="388"/>
    </location>
</feature>
<organism evidence="12 13">
    <name type="scientific">Oceanivirga miroungae</name>
    <dbReference type="NCBI Taxonomy" id="1130046"/>
    <lineage>
        <taxon>Bacteria</taxon>
        <taxon>Fusobacteriati</taxon>
        <taxon>Fusobacteriota</taxon>
        <taxon>Fusobacteriia</taxon>
        <taxon>Fusobacteriales</taxon>
        <taxon>Leptotrichiaceae</taxon>
        <taxon>Oceanivirga</taxon>
    </lineage>
</organism>
<dbReference type="NCBIfam" id="TIGR00888">
    <property type="entry name" value="guaA_Nterm"/>
    <property type="match status" value="1"/>
</dbReference>
<evidence type="ECO:0000256" key="6">
    <source>
        <dbReference type="ARBA" id="ARBA00022755"/>
    </source>
</evidence>
<keyword evidence="6 9" id="KW-0658">Purine biosynthesis</keyword>
<protein>
    <recommendedName>
        <fullName evidence="9">GMP synthase [glutamine-hydrolyzing]</fullName>
        <ecNumber evidence="9">6.3.5.2</ecNumber>
    </recommendedName>
    <alternativeName>
        <fullName evidence="9">GMP synthetase</fullName>
    </alternativeName>
    <alternativeName>
        <fullName evidence="9">Glutamine amidotransferase</fullName>
    </alternativeName>
</protein>
<evidence type="ECO:0000256" key="3">
    <source>
        <dbReference type="ARBA" id="ARBA00022598"/>
    </source>
</evidence>
<dbReference type="NCBIfam" id="NF000848">
    <property type="entry name" value="PRK00074.1"/>
    <property type="match status" value="1"/>
</dbReference>
<dbReference type="FunFam" id="3.40.50.620:FF:000001">
    <property type="entry name" value="GMP synthase [glutamine-hydrolyzing]"/>
    <property type="match status" value="1"/>
</dbReference>
<feature type="active site" description="Nucleophile" evidence="9">
    <location>
        <position position="82"/>
    </location>
</feature>
<dbReference type="InterPro" id="IPR022955">
    <property type="entry name" value="GMP_synthase"/>
</dbReference>
<evidence type="ECO:0000256" key="5">
    <source>
        <dbReference type="ARBA" id="ARBA00022749"/>
    </source>
</evidence>
<evidence type="ECO:0000259" key="11">
    <source>
        <dbReference type="PROSITE" id="PS51553"/>
    </source>
</evidence>
<dbReference type="RefSeq" id="WP_156683358.1">
    <property type="nucleotide sequence ID" value="NZ_CABWIB010000001.1"/>
</dbReference>
<dbReference type="GO" id="GO:0005524">
    <property type="term" value="F:ATP binding"/>
    <property type="evidence" value="ECO:0007669"/>
    <property type="project" value="UniProtKB-UniRule"/>
</dbReference>
<dbReference type="AlphaFoldDB" id="A0A6I8MCY4"/>
<dbReference type="InterPro" id="IPR025777">
    <property type="entry name" value="GMPS_ATP_PPase_dom"/>
</dbReference>
<dbReference type="Pfam" id="PF00958">
    <property type="entry name" value="GMP_synt_C"/>
    <property type="match status" value="1"/>
</dbReference>
<accession>A0A6I8MCY4</accession>
<dbReference type="InterPro" id="IPR022310">
    <property type="entry name" value="NAD/GMP_synthase"/>
</dbReference>
<dbReference type="InterPro" id="IPR014729">
    <property type="entry name" value="Rossmann-like_a/b/a_fold"/>
</dbReference>
<dbReference type="InterPro" id="IPR004739">
    <property type="entry name" value="GMP_synth_GATase"/>
</dbReference>
<dbReference type="Gene3D" id="3.40.50.620">
    <property type="entry name" value="HUPs"/>
    <property type="match status" value="1"/>
</dbReference>
<evidence type="ECO:0000256" key="4">
    <source>
        <dbReference type="ARBA" id="ARBA00022741"/>
    </source>
</evidence>
<evidence type="ECO:0000256" key="7">
    <source>
        <dbReference type="ARBA" id="ARBA00022840"/>
    </source>
</evidence>
<keyword evidence="8 9" id="KW-0315">Glutamine amidotransferase</keyword>
<name>A0A6I8MCY4_9FUSO</name>
<keyword evidence="3 9" id="KW-0436">Ligase</keyword>
<dbReference type="HAMAP" id="MF_00344">
    <property type="entry name" value="GMP_synthase"/>
    <property type="match status" value="1"/>
</dbReference>
<dbReference type="SUPFAM" id="SSF52402">
    <property type="entry name" value="Adenine nucleotide alpha hydrolases-like"/>
    <property type="match status" value="1"/>
</dbReference>
<dbReference type="InterPro" id="IPR001674">
    <property type="entry name" value="GMP_synth_C"/>
</dbReference>
<dbReference type="InterPro" id="IPR029062">
    <property type="entry name" value="Class_I_gatase-like"/>
</dbReference>
<evidence type="ECO:0000256" key="8">
    <source>
        <dbReference type="ARBA" id="ARBA00022962"/>
    </source>
</evidence>
<dbReference type="PANTHER" id="PTHR11922:SF2">
    <property type="entry name" value="GMP SYNTHASE [GLUTAMINE-HYDROLYZING]"/>
    <property type="match status" value="1"/>
</dbReference>
<dbReference type="UniPathway" id="UPA00189">
    <property type="reaction ID" value="UER00296"/>
</dbReference>
<dbReference type="Gene3D" id="3.40.50.880">
    <property type="match status" value="1"/>
</dbReference>
<dbReference type="EC" id="6.3.5.2" evidence="9"/>
<dbReference type="PRINTS" id="PR00096">
    <property type="entry name" value="GATASE"/>
</dbReference>
<evidence type="ECO:0000313" key="12">
    <source>
        <dbReference type="EMBL" id="VWL85352.1"/>
    </source>
</evidence>
<evidence type="ECO:0000256" key="10">
    <source>
        <dbReference type="PROSITE-ProRule" id="PRU00886"/>
    </source>
</evidence>
<feature type="active site" evidence="9">
    <location>
        <position position="167"/>
    </location>
</feature>
<dbReference type="Gene3D" id="3.30.300.10">
    <property type="match status" value="1"/>
</dbReference>
<dbReference type="NCBIfam" id="TIGR00884">
    <property type="entry name" value="guaA_Cterm"/>
    <property type="match status" value="1"/>
</dbReference>
<dbReference type="Pfam" id="PF00117">
    <property type="entry name" value="GATase"/>
    <property type="match status" value="1"/>
</dbReference>
<keyword evidence="4 9" id="KW-0547">Nucleotide-binding</keyword>
<dbReference type="PANTHER" id="PTHR11922">
    <property type="entry name" value="GMP SYNTHASE-RELATED"/>
    <property type="match status" value="1"/>
</dbReference>
<evidence type="ECO:0000256" key="2">
    <source>
        <dbReference type="ARBA" id="ARBA00005153"/>
    </source>
</evidence>
<comment type="subunit">
    <text evidence="9">Homodimer.</text>
</comment>
<feature type="active site" evidence="9">
    <location>
        <position position="169"/>
    </location>
</feature>
<dbReference type="EMBL" id="CABWIB010000001">
    <property type="protein sequence ID" value="VWL85352.1"/>
    <property type="molecule type" value="Genomic_DNA"/>
</dbReference>
<gene>
    <name evidence="9" type="primary">guaA</name>
    <name evidence="12" type="ORF">OMES3154_00637</name>
</gene>
<dbReference type="PROSITE" id="PS51553">
    <property type="entry name" value="GMPS_ATP_PPASE"/>
    <property type="match status" value="1"/>
</dbReference>
<evidence type="ECO:0000256" key="1">
    <source>
        <dbReference type="ARBA" id="ARBA00002332"/>
    </source>
</evidence>
<dbReference type="FunFam" id="3.30.300.10:FF:000002">
    <property type="entry name" value="GMP synthase [glutamine-hydrolyzing]"/>
    <property type="match status" value="1"/>
</dbReference>
<evidence type="ECO:0000313" key="13">
    <source>
        <dbReference type="Proteomes" id="UP000419017"/>
    </source>
</evidence>
<proteinExistence type="inferred from homology"/>
<dbReference type="PRINTS" id="PR00097">
    <property type="entry name" value="ANTSNTHASEII"/>
</dbReference>
<keyword evidence="5 9" id="KW-0332">GMP biosynthesis</keyword>
<evidence type="ECO:0000256" key="9">
    <source>
        <dbReference type="HAMAP-Rule" id="MF_00344"/>
    </source>
</evidence>
<dbReference type="InterPro" id="IPR017926">
    <property type="entry name" value="GATASE"/>
</dbReference>
<sequence>MKEIKDKILIIDYGSQYSQLIARRIRELEVYCEITGDTSIENIDESVKGIIFSGGPASVYEKDAPSIDKKVFDLNIPILGICYGMQLITHLNEGTVEKSDKREFGPAVLEILEDNILFDSIPKNTNVWMSHGDHITKMGKGFRKIAGTSSSNAAIANDNNVYALQFHPEVSHSEYGMKMIENFVFKVCKMEKNWIMKDFIEEKVKEIKEKTKGEKVLLGLSGGVDSSVAAALINKAISKDLVCVFVDTGLLRKDEAKKVKKQYEELNGLNIVYVDAKKRFLDKLKGVKDPEAKRKIIGREFIEVFNEEAKKLKEDKEIKFLAQGTIYPDVIESVSVKGPSHTIKSHHNVGGLPEDLKFEIIEPLRELFKDEVRKLGYRLGLSKEIVGRHPFPGPGLGIRVIEEVTEEKVRLLQEADEIFIEELIKNDLYDKVSQAFVTILPVKTVGVMGDVRTYEYVVSLRSVNTIDFMTAKWSRLPYELLETVATRITNEVRGVNRVVYDITSKPSGTIEWE</sequence>
<dbReference type="PROSITE" id="PS51273">
    <property type="entry name" value="GATASE_TYPE_1"/>
    <property type="match status" value="1"/>
</dbReference>
<comment type="pathway">
    <text evidence="2 9">Purine metabolism; GMP biosynthesis; GMP from XMP (L-Gln route): step 1/1.</text>
</comment>
<dbReference type="CDD" id="cd01997">
    <property type="entry name" value="GMP_synthase_C"/>
    <property type="match status" value="1"/>
</dbReference>
<dbReference type="CDD" id="cd01742">
    <property type="entry name" value="GATase1_GMP_Synthase"/>
    <property type="match status" value="1"/>
</dbReference>
<keyword evidence="7 9" id="KW-0067">ATP-binding</keyword>
<comment type="function">
    <text evidence="1 9">Catalyzes the synthesis of GMP from XMP.</text>
</comment>
<dbReference type="Pfam" id="PF02540">
    <property type="entry name" value="NAD_synthase"/>
    <property type="match status" value="1"/>
</dbReference>
<comment type="catalytic activity">
    <reaction evidence="9">
        <text>XMP + L-glutamine + ATP + H2O = GMP + L-glutamate + AMP + diphosphate + 2 H(+)</text>
        <dbReference type="Rhea" id="RHEA:11680"/>
        <dbReference type="ChEBI" id="CHEBI:15377"/>
        <dbReference type="ChEBI" id="CHEBI:15378"/>
        <dbReference type="ChEBI" id="CHEBI:29985"/>
        <dbReference type="ChEBI" id="CHEBI:30616"/>
        <dbReference type="ChEBI" id="CHEBI:33019"/>
        <dbReference type="ChEBI" id="CHEBI:57464"/>
        <dbReference type="ChEBI" id="CHEBI:58115"/>
        <dbReference type="ChEBI" id="CHEBI:58359"/>
        <dbReference type="ChEBI" id="CHEBI:456215"/>
        <dbReference type="EC" id="6.3.5.2"/>
    </reaction>
</comment>
<dbReference type="Proteomes" id="UP000419017">
    <property type="component" value="Unassembled WGS sequence"/>
</dbReference>
<keyword evidence="13" id="KW-1185">Reference proteome</keyword>
<dbReference type="SUPFAM" id="SSF54810">
    <property type="entry name" value="GMP synthetase C-terminal dimerisation domain"/>
    <property type="match status" value="1"/>
</dbReference>
<dbReference type="SUPFAM" id="SSF52317">
    <property type="entry name" value="Class I glutamine amidotransferase-like"/>
    <property type="match status" value="1"/>
</dbReference>